<reference evidence="1" key="4">
    <citation type="submission" date="2015-07" db="EMBL/GenBank/DDBJ databases">
        <title>Complete genome sequence of Streptomyces ambofaciens ATCC 23877, the spiramycin producer.</title>
        <authorList>
            <person name="Thibessard A."/>
            <person name="Haas D."/>
            <person name="Gerbaud C."/>
            <person name="Aigle B."/>
            <person name="Lautru S."/>
            <person name="Pernodet J.-L."/>
            <person name="Leblond P."/>
        </authorList>
    </citation>
    <scope>NUCLEOTIDE SEQUENCE [LARGE SCALE GENOMIC DNA]</scope>
    <source>
        <strain evidence="1">ATCC 23877</strain>
    </source>
</reference>
<dbReference type="EMBL" id="AM238663">
    <property type="protein sequence ID" value="CAJ89249.1"/>
    <property type="molecule type" value="Genomic_DNA"/>
</dbReference>
<dbReference type="RefSeq" id="WP_053126029.1">
    <property type="nucleotide sequence ID" value="NZ_CP012382.1"/>
</dbReference>
<dbReference type="EMBL" id="CP012382">
    <property type="protein sequence ID" value="AKZ53355.1"/>
    <property type="molecule type" value="Genomic_DNA"/>
</dbReference>
<dbReference type="KEGG" id="samb:SAM23877_0306"/>
<evidence type="ECO:0000313" key="3">
    <source>
        <dbReference type="EMBL" id="CAJ89249.1"/>
    </source>
</evidence>
<gene>
    <name evidence="1" type="ORF">SAM23877_0306</name>
    <name evidence="2" type="ORF">SAML0262</name>
</gene>
<protein>
    <submittedName>
        <fullName evidence="2">Uncharacterized protein SAML0262</fullName>
    </submittedName>
</protein>
<evidence type="ECO:0000313" key="2">
    <source>
        <dbReference type="EMBL" id="CAI78191.1"/>
    </source>
</evidence>
<accession>Q1RR97</accession>
<evidence type="ECO:0000313" key="4">
    <source>
        <dbReference type="Proteomes" id="UP000061018"/>
    </source>
</evidence>
<dbReference type="Proteomes" id="UP000061018">
    <property type="component" value="Chromosome"/>
</dbReference>
<dbReference type="EMBL" id="AJ937740">
    <property type="protein sequence ID" value="CAI78191.1"/>
    <property type="molecule type" value="Genomic_DNA"/>
</dbReference>
<sequence>MSANFNTNVVGLVGVVLEVIIIGTVPSGLFQGDAVVLKQTGPAAQVLQCTLGLDTVSSVYSTVTLEITSL</sequence>
<name>Q1RR97_STRA7</name>
<evidence type="ECO:0000313" key="1">
    <source>
        <dbReference type="EMBL" id="AKZ53355.1"/>
    </source>
</evidence>
<dbReference type="AlphaFoldDB" id="Q1RR97"/>
<reference evidence="2" key="1">
    <citation type="journal article" date="2006" name="J. Bacteriol.">
        <title>Intraspecific variability of the terminal inverted repeats of the linear chromosome of Streptomyces ambofaciens.</title>
        <authorList>
            <person name="Choulet F."/>
            <person name="Gallois A."/>
            <person name="Aigle B."/>
            <person name="Mangenot S."/>
            <person name="Gerbaud C."/>
            <person name="Truong C."/>
            <person name="Francou F.X."/>
            <person name="Borges F."/>
            <person name="Fourrier C."/>
            <person name="Guerineau M."/>
            <person name="Decaris B."/>
            <person name="Barbe V."/>
            <person name="Pernodet J.L."/>
            <person name="Leblond P."/>
        </authorList>
    </citation>
    <scope>NUCLEOTIDE SEQUENCE</scope>
    <source>
        <strain evidence="2">ATCC 23877</strain>
    </source>
</reference>
<organism evidence="2">
    <name type="scientific">Streptomyces ambofaciens (strain ATCC 23877 / 3486 / DSM 40053 / JCM 4204 / NBRC 12836 / NRRL B-2516)</name>
    <dbReference type="NCBI Taxonomy" id="278992"/>
    <lineage>
        <taxon>Bacteria</taxon>
        <taxon>Bacillati</taxon>
        <taxon>Actinomycetota</taxon>
        <taxon>Actinomycetes</taxon>
        <taxon>Kitasatosporales</taxon>
        <taxon>Streptomycetaceae</taxon>
        <taxon>Streptomyces</taxon>
    </lineage>
</organism>
<reference evidence="3" key="2">
    <citation type="journal article" date="2006" name="Mol. Biol. Evol.">
        <title>Evolution of the terminal regions of the Streptomyces linear chromosome.</title>
        <authorList>
            <person name="Choulet F."/>
            <person name="Aigle B."/>
            <person name="Gallois A."/>
            <person name="Mangenot S."/>
            <person name="Gerbaud C."/>
            <person name="Truong C."/>
            <person name="Francou F.X."/>
            <person name="Fourrier C."/>
            <person name="Guerineau M."/>
            <person name="Decaris B."/>
            <person name="Barbe V."/>
            <person name="Pernodet J.L."/>
            <person name="Leblond P."/>
        </authorList>
    </citation>
    <scope>NUCLEOTIDE SEQUENCE</scope>
    <source>
        <strain evidence="3">ATCC 23877</strain>
    </source>
</reference>
<proteinExistence type="predicted"/>
<reference evidence="4" key="3">
    <citation type="journal article" date="2015" name="J. Biotechnol.">
        <title>Complete genome sequence of Streptomyces ambofaciens ATCC 23877, the spiramycin producer.</title>
        <authorList>
            <person name="Thibessard A."/>
            <person name="Haas D."/>
            <person name="Gerbaud C."/>
            <person name="Aigle B."/>
            <person name="Lautru S."/>
            <person name="Pernodet J.L."/>
            <person name="Leblond P."/>
        </authorList>
    </citation>
    <scope>NUCLEOTIDE SEQUENCE [LARGE SCALE GENOMIC DNA]</scope>
    <source>
        <strain evidence="4">ATCC 23877 / 3486 / DSM 40053 / JCM 4204 / NBRC 12836 / NRRL B-2516</strain>
    </source>
</reference>